<dbReference type="InterPro" id="IPR033985">
    <property type="entry name" value="SusD-like_N"/>
</dbReference>
<dbReference type="Proteomes" id="UP000266183">
    <property type="component" value="Chromosome"/>
</dbReference>
<evidence type="ECO:0000256" key="1">
    <source>
        <dbReference type="ARBA" id="ARBA00004442"/>
    </source>
</evidence>
<accession>A0A385SWC8</accession>
<organism evidence="8 9">
    <name type="scientific">Chryseolinea soli</name>
    <dbReference type="NCBI Taxonomy" id="2321403"/>
    <lineage>
        <taxon>Bacteria</taxon>
        <taxon>Pseudomonadati</taxon>
        <taxon>Bacteroidota</taxon>
        <taxon>Cytophagia</taxon>
        <taxon>Cytophagales</taxon>
        <taxon>Fulvivirgaceae</taxon>
        <taxon>Chryseolinea</taxon>
    </lineage>
</organism>
<gene>
    <name evidence="8" type="ORF">D4L85_31635</name>
</gene>
<keyword evidence="9" id="KW-1185">Reference proteome</keyword>
<dbReference type="SUPFAM" id="SSF48452">
    <property type="entry name" value="TPR-like"/>
    <property type="match status" value="1"/>
</dbReference>
<dbReference type="RefSeq" id="WP_119758109.1">
    <property type="nucleotide sequence ID" value="NZ_CP032382.1"/>
</dbReference>
<dbReference type="OrthoDB" id="691907at2"/>
<evidence type="ECO:0000259" key="7">
    <source>
        <dbReference type="Pfam" id="PF14322"/>
    </source>
</evidence>
<dbReference type="KEGG" id="chk:D4L85_31635"/>
<evidence type="ECO:0000259" key="6">
    <source>
        <dbReference type="Pfam" id="PF07980"/>
    </source>
</evidence>
<sequence length="501" mass="55219">MKILTLKIAAGLTGLLLLSGCESWLDESPKSALTQSNFYQNSEHAEVAVNAIYAFTTSPFVGAGTYGETPFAMMEMATGHFLTKIGQAQYAIESGNLDVKPESPYVLSWWQSSFQGIEAANLALDHIPGISMDEMRKKQLLGEAHFFRAYYYFNLVRMFGDVPMKTTSTVAPNDGQIPKSPVADIYSNVIVPDLLAAEQAGLSNVAVGQRVSLGAVKSLLAKVYLTMAGAPLNQTDKYGLARDKAKEVIDAGWYSLFQTDGDGSYFDKVNNVTYDYTGEHIFMANFATGILNAYLPAYLTPLEADITASIEFGGLYPHQTLLDTYDANDLRGQDHGYYYENLVVGANTFNFPWAIYKHFDKNIITTSPQSGKDFPIIRYPDVLLIYAEAQNQADGSPNASAYAAINSIRSRAGLADLSGLSQAAFRESVWKERVWELSSENIVWFDMVRTLKAFDTSTGTFVDLLSYKLPTSGVTYKEKNLLFPLPAREVQASSLQQNTGY</sequence>
<proteinExistence type="inferred from homology"/>
<evidence type="ECO:0000313" key="8">
    <source>
        <dbReference type="EMBL" id="AYB34856.1"/>
    </source>
</evidence>
<comment type="similarity">
    <text evidence="2">Belongs to the SusD family.</text>
</comment>
<dbReference type="AlphaFoldDB" id="A0A385SWC8"/>
<feature type="domain" description="SusD-like N-terminal" evidence="7">
    <location>
        <begin position="24"/>
        <end position="225"/>
    </location>
</feature>
<name>A0A385SWC8_9BACT</name>
<dbReference type="EMBL" id="CP032382">
    <property type="protein sequence ID" value="AYB34856.1"/>
    <property type="molecule type" value="Genomic_DNA"/>
</dbReference>
<protein>
    <submittedName>
        <fullName evidence="8">RagB/SusD family nutrient uptake outer membrane protein</fullName>
    </submittedName>
</protein>
<dbReference type="Gene3D" id="1.25.40.390">
    <property type="match status" value="1"/>
</dbReference>
<dbReference type="GO" id="GO:0009279">
    <property type="term" value="C:cell outer membrane"/>
    <property type="evidence" value="ECO:0007669"/>
    <property type="project" value="UniProtKB-SubCell"/>
</dbReference>
<dbReference type="Pfam" id="PF07980">
    <property type="entry name" value="SusD_RagB"/>
    <property type="match status" value="1"/>
</dbReference>
<dbReference type="InterPro" id="IPR011990">
    <property type="entry name" value="TPR-like_helical_dom_sf"/>
</dbReference>
<comment type="subcellular location">
    <subcellularLocation>
        <location evidence="1">Cell outer membrane</location>
    </subcellularLocation>
</comment>
<keyword evidence="4" id="KW-0472">Membrane</keyword>
<keyword evidence="5" id="KW-0998">Cell outer membrane</keyword>
<evidence type="ECO:0000256" key="4">
    <source>
        <dbReference type="ARBA" id="ARBA00023136"/>
    </source>
</evidence>
<evidence type="ECO:0000256" key="2">
    <source>
        <dbReference type="ARBA" id="ARBA00006275"/>
    </source>
</evidence>
<evidence type="ECO:0000256" key="5">
    <source>
        <dbReference type="ARBA" id="ARBA00023237"/>
    </source>
</evidence>
<dbReference type="InterPro" id="IPR012944">
    <property type="entry name" value="SusD_RagB_dom"/>
</dbReference>
<dbReference type="Pfam" id="PF14322">
    <property type="entry name" value="SusD-like_3"/>
    <property type="match status" value="1"/>
</dbReference>
<evidence type="ECO:0000256" key="3">
    <source>
        <dbReference type="ARBA" id="ARBA00022729"/>
    </source>
</evidence>
<keyword evidence="3" id="KW-0732">Signal</keyword>
<evidence type="ECO:0000313" key="9">
    <source>
        <dbReference type="Proteomes" id="UP000266183"/>
    </source>
</evidence>
<dbReference type="PROSITE" id="PS51257">
    <property type="entry name" value="PROKAR_LIPOPROTEIN"/>
    <property type="match status" value="1"/>
</dbReference>
<feature type="domain" description="RagB/SusD" evidence="6">
    <location>
        <begin position="346"/>
        <end position="501"/>
    </location>
</feature>
<reference evidence="9" key="1">
    <citation type="submission" date="2018-09" db="EMBL/GenBank/DDBJ databases">
        <title>Chryseolinea sp. KIS68-18 isolated from soil.</title>
        <authorList>
            <person name="Weon H.-Y."/>
            <person name="Kwon S.-W."/>
            <person name="Lee S.A."/>
        </authorList>
    </citation>
    <scope>NUCLEOTIDE SEQUENCE [LARGE SCALE GENOMIC DNA]</scope>
    <source>
        <strain evidence="9">KIS68-18</strain>
    </source>
</reference>